<name>A0A7J5TZ03_9BACT</name>
<dbReference type="EC" id="2.10.1.1" evidence="6"/>
<dbReference type="EMBL" id="WELI01000005">
    <property type="protein sequence ID" value="KAB7730281.1"/>
    <property type="molecule type" value="Genomic_DNA"/>
</dbReference>
<keyword evidence="6" id="KW-0460">Magnesium</keyword>
<dbReference type="GO" id="GO:0046872">
    <property type="term" value="F:metal ion binding"/>
    <property type="evidence" value="ECO:0007669"/>
    <property type="project" value="UniProtKB-UniRule"/>
</dbReference>
<sequence length="399" mass="42926">MLSVHDALQITQTHLLDLPDEMVSLEEAVGRVLRQPLTADRDVPPFNRVTMDGIAFRYDAFAGGARQFRVLGAQFAGQAAGTLTDPTACMEVMTGAVLPLGTDTVVRYEDVQIEQGMATIQVDEVQPGQNIHPQGNDRPAGDVLLREGTLMRSVDVAVAASVGAAKVSVAALPRVAIIATGDELVGVDQTPAPHQIRHSNIYMIRAALRALGIRAMLHHLPDDREVLKIGLQNLLEQNDVFILSGGVSAGKADFVPATLTELGVQCHFHKVEQRPGKPLWFGTTEGDRQVVFGLPGNPVSTVMCTYKYVLPYLRAAMGQTAPQPVYAQLAEPFVFRPALTYFLPVRLHYAPDGRLLAHPLPGSGSGDFTNLTGADAFLELPADQTAFAEGEALPVVSAW</sequence>
<evidence type="ECO:0000256" key="2">
    <source>
        <dbReference type="ARBA" id="ARBA00005046"/>
    </source>
</evidence>
<dbReference type="InterPro" id="IPR038987">
    <property type="entry name" value="MoeA-like"/>
</dbReference>
<dbReference type="Pfam" id="PF00994">
    <property type="entry name" value="MoCF_biosynth"/>
    <property type="match status" value="1"/>
</dbReference>
<evidence type="ECO:0000313" key="8">
    <source>
        <dbReference type="EMBL" id="KAB7730281.1"/>
    </source>
</evidence>
<keyword evidence="9" id="KW-1185">Reference proteome</keyword>
<protein>
    <recommendedName>
        <fullName evidence="6">Molybdopterin molybdenumtransferase</fullName>
        <ecNumber evidence="6">2.10.1.1</ecNumber>
    </recommendedName>
</protein>
<keyword evidence="6" id="KW-0500">Molybdenum</keyword>
<dbReference type="SUPFAM" id="SSF63882">
    <property type="entry name" value="MoeA N-terminal region -like"/>
    <property type="match status" value="1"/>
</dbReference>
<comment type="catalytic activity">
    <reaction evidence="5">
        <text>adenylyl-molybdopterin + molybdate = Mo-molybdopterin + AMP + H(+)</text>
        <dbReference type="Rhea" id="RHEA:35047"/>
        <dbReference type="ChEBI" id="CHEBI:15378"/>
        <dbReference type="ChEBI" id="CHEBI:36264"/>
        <dbReference type="ChEBI" id="CHEBI:62727"/>
        <dbReference type="ChEBI" id="CHEBI:71302"/>
        <dbReference type="ChEBI" id="CHEBI:456215"/>
        <dbReference type="EC" id="2.10.1.1"/>
    </reaction>
</comment>
<dbReference type="Gene3D" id="3.90.105.10">
    <property type="entry name" value="Molybdopterin biosynthesis moea protein, domain 2"/>
    <property type="match status" value="1"/>
</dbReference>
<dbReference type="Pfam" id="PF03453">
    <property type="entry name" value="MoeA_N"/>
    <property type="match status" value="1"/>
</dbReference>
<dbReference type="GO" id="GO:0005829">
    <property type="term" value="C:cytosol"/>
    <property type="evidence" value="ECO:0007669"/>
    <property type="project" value="TreeGrafter"/>
</dbReference>
<dbReference type="InterPro" id="IPR036135">
    <property type="entry name" value="MoeA_linker/N_sf"/>
</dbReference>
<dbReference type="InterPro" id="IPR008284">
    <property type="entry name" value="MoCF_biosynth_CS"/>
</dbReference>
<reference evidence="8 9" key="1">
    <citation type="submission" date="2019-10" db="EMBL/GenBank/DDBJ databases">
        <title>Rudanella paleaurantiibacter sp. nov., isolated from sludge.</title>
        <authorList>
            <person name="Xu S.Q."/>
        </authorList>
    </citation>
    <scope>NUCLEOTIDE SEQUENCE [LARGE SCALE GENOMIC DNA]</scope>
    <source>
        <strain evidence="8 9">HX-22-17</strain>
    </source>
</reference>
<dbReference type="InterPro" id="IPR005110">
    <property type="entry name" value="MoeA_linker/N"/>
</dbReference>
<evidence type="ECO:0000256" key="5">
    <source>
        <dbReference type="ARBA" id="ARBA00047317"/>
    </source>
</evidence>
<evidence type="ECO:0000259" key="7">
    <source>
        <dbReference type="SMART" id="SM00852"/>
    </source>
</evidence>
<dbReference type="CDD" id="cd00887">
    <property type="entry name" value="MoeA"/>
    <property type="match status" value="1"/>
</dbReference>
<dbReference type="InterPro" id="IPR036425">
    <property type="entry name" value="MoaB/Mog-like_dom_sf"/>
</dbReference>
<keyword evidence="6 8" id="KW-0808">Transferase</keyword>
<feature type="domain" description="MoaB/Mog" evidence="7">
    <location>
        <begin position="176"/>
        <end position="315"/>
    </location>
</feature>
<organism evidence="8 9">
    <name type="scientific">Rudanella paleaurantiibacter</name>
    <dbReference type="NCBI Taxonomy" id="2614655"/>
    <lineage>
        <taxon>Bacteria</taxon>
        <taxon>Pseudomonadati</taxon>
        <taxon>Bacteroidota</taxon>
        <taxon>Cytophagia</taxon>
        <taxon>Cytophagales</taxon>
        <taxon>Cytophagaceae</taxon>
        <taxon>Rudanella</taxon>
    </lineage>
</organism>
<dbReference type="SUPFAM" id="SSF63867">
    <property type="entry name" value="MoeA C-terminal domain-like"/>
    <property type="match status" value="1"/>
</dbReference>
<comment type="pathway">
    <text evidence="2 6">Cofactor biosynthesis; molybdopterin biosynthesis.</text>
</comment>
<dbReference type="Gene3D" id="2.40.340.10">
    <property type="entry name" value="MoeA, C-terminal, domain IV"/>
    <property type="match status" value="1"/>
</dbReference>
<dbReference type="SMART" id="SM00852">
    <property type="entry name" value="MoCF_biosynth"/>
    <property type="match status" value="1"/>
</dbReference>
<comment type="cofactor">
    <cofactor evidence="6">
        <name>Mg(2+)</name>
        <dbReference type="ChEBI" id="CHEBI:18420"/>
    </cofactor>
</comment>
<dbReference type="InterPro" id="IPR001453">
    <property type="entry name" value="MoaB/Mog_dom"/>
</dbReference>
<dbReference type="Gene3D" id="2.170.190.11">
    <property type="entry name" value="Molybdopterin biosynthesis moea protein, domain 3"/>
    <property type="match status" value="1"/>
</dbReference>
<dbReference type="GO" id="GO:0061599">
    <property type="term" value="F:molybdopterin molybdotransferase activity"/>
    <property type="evidence" value="ECO:0007669"/>
    <property type="project" value="UniProtKB-UniRule"/>
</dbReference>
<evidence type="ECO:0000256" key="6">
    <source>
        <dbReference type="RuleBase" id="RU365090"/>
    </source>
</evidence>
<accession>A0A7J5TZ03</accession>
<dbReference type="NCBIfam" id="TIGR00177">
    <property type="entry name" value="molyb_syn"/>
    <property type="match status" value="1"/>
</dbReference>
<evidence type="ECO:0000256" key="4">
    <source>
        <dbReference type="ARBA" id="ARBA00023150"/>
    </source>
</evidence>
<dbReference type="RefSeq" id="WP_152124877.1">
    <property type="nucleotide sequence ID" value="NZ_WELI01000005.1"/>
</dbReference>
<dbReference type="PANTHER" id="PTHR10192">
    <property type="entry name" value="MOLYBDOPTERIN BIOSYNTHESIS PROTEIN"/>
    <property type="match status" value="1"/>
</dbReference>
<keyword evidence="6" id="KW-0479">Metal-binding</keyword>
<gene>
    <name evidence="8" type="ORF">F5984_14030</name>
</gene>
<dbReference type="Gene3D" id="3.40.980.10">
    <property type="entry name" value="MoaB/Mog-like domain"/>
    <property type="match status" value="1"/>
</dbReference>
<comment type="similarity">
    <text evidence="3 6">Belongs to the MoeA family.</text>
</comment>
<dbReference type="GO" id="GO:0006777">
    <property type="term" value="P:Mo-molybdopterin cofactor biosynthetic process"/>
    <property type="evidence" value="ECO:0007669"/>
    <property type="project" value="UniProtKB-UniRule"/>
</dbReference>
<dbReference type="PROSITE" id="PS01079">
    <property type="entry name" value="MOCF_BIOSYNTHESIS_2"/>
    <property type="match status" value="1"/>
</dbReference>
<keyword evidence="4 6" id="KW-0501">Molybdenum cofactor biosynthesis</keyword>
<evidence type="ECO:0000256" key="3">
    <source>
        <dbReference type="ARBA" id="ARBA00010763"/>
    </source>
</evidence>
<evidence type="ECO:0000313" key="9">
    <source>
        <dbReference type="Proteomes" id="UP000488299"/>
    </source>
</evidence>
<evidence type="ECO:0000256" key="1">
    <source>
        <dbReference type="ARBA" id="ARBA00002901"/>
    </source>
</evidence>
<comment type="caution">
    <text evidence="8">The sequence shown here is derived from an EMBL/GenBank/DDBJ whole genome shotgun (WGS) entry which is preliminary data.</text>
</comment>
<dbReference type="AlphaFoldDB" id="A0A7J5TZ03"/>
<dbReference type="InterPro" id="IPR036688">
    <property type="entry name" value="MoeA_C_domain_IV_sf"/>
</dbReference>
<dbReference type="Pfam" id="PF03454">
    <property type="entry name" value="MoeA_C"/>
    <property type="match status" value="1"/>
</dbReference>
<dbReference type="Proteomes" id="UP000488299">
    <property type="component" value="Unassembled WGS sequence"/>
</dbReference>
<proteinExistence type="inferred from homology"/>
<dbReference type="SUPFAM" id="SSF53218">
    <property type="entry name" value="Molybdenum cofactor biosynthesis proteins"/>
    <property type="match status" value="1"/>
</dbReference>
<dbReference type="PANTHER" id="PTHR10192:SF5">
    <property type="entry name" value="GEPHYRIN"/>
    <property type="match status" value="1"/>
</dbReference>
<dbReference type="UniPathway" id="UPA00344"/>
<comment type="function">
    <text evidence="1 6">Catalyzes the insertion of molybdate into adenylated molybdopterin with the concomitant release of AMP.</text>
</comment>
<dbReference type="InterPro" id="IPR005111">
    <property type="entry name" value="MoeA_C_domain_IV"/>
</dbReference>